<dbReference type="Gramene" id="Psat4g056120.1">
    <property type="protein sequence ID" value="Psat4g056120.1.cds"/>
    <property type="gene ID" value="Psat4g056120"/>
</dbReference>
<evidence type="ECO:0000259" key="11">
    <source>
        <dbReference type="Pfam" id="PF20452"/>
    </source>
</evidence>
<dbReference type="Gramene" id="Psat04G0179400-T1">
    <property type="protein sequence ID" value="KAI5416927.1"/>
    <property type="gene ID" value="KIW84_041794"/>
</dbReference>
<evidence type="ECO:0000256" key="1">
    <source>
        <dbReference type="ARBA" id="ARBA00004123"/>
    </source>
</evidence>
<dbReference type="GO" id="GO:0005516">
    <property type="term" value="F:calmodulin binding"/>
    <property type="evidence" value="ECO:0007669"/>
    <property type="project" value="InterPro"/>
</dbReference>
<feature type="compositionally biased region" description="Basic and acidic residues" evidence="8">
    <location>
        <begin position="1"/>
        <end position="17"/>
    </location>
</feature>
<feature type="domain" description="Calmodulin binding protein-like N-terminal" evidence="9">
    <location>
        <begin position="83"/>
        <end position="228"/>
    </location>
</feature>
<dbReference type="GO" id="GO:0080142">
    <property type="term" value="P:regulation of salicylic acid biosynthetic process"/>
    <property type="evidence" value="ECO:0007669"/>
    <property type="project" value="TreeGrafter"/>
</dbReference>
<dbReference type="PANTHER" id="PTHR31713">
    <property type="entry name" value="OS02G0177800 PROTEIN"/>
    <property type="match status" value="1"/>
</dbReference>
<keyword evidence="4" id="KW-0238">DNA-binding</keyword>
<comment type="similarity">
    <text evidence="2">Belongs to the plant ACBP60 protein family.</text>
</comment>
<dbReference type="AlphaFoldDB" id="A0A9D4XB42"/>
<dbReference type="EMBL" id="JAMSHJ010000004">
    <property type="protein sequence ID" value="KAI5416927.1"/>
    <property type="molecule type" value="Genomic_DNA"/>
</dbReference>
<sequence>MSLKRGPDDNKSSDDKRRKPPPFCSVVREVMKLQSVRNLMEPILEPLVRRVVKEEVELALKKHLNSLRQTCGKELNTSESRTLQLQFENSISLPVFTGARIEGEDGSNLRIRLVDALTGKVVCTGPESSAKVEIVVLEGDFEEESDIWMPEDFKNNIVREREGKKPLLTGEVILYLKDGICMMGEISYTDNSSWTRSRRFRLGARVVDNFDGIRIREAKTDSFIVRDHRGELYKKHHPPSLSDEIWRLEKIGKDGAFHRRLSREKIRSVKDFLTLLNLDPAKLRTILGTGMSAKMWEITVEHARTCVLDTTRHVSSAANSQQPRVVFNAVGQVTGLLSECEYITVDKLSETEKADAQISVLSALSQGDYTSFEDEASLMDGYSHLTNAHYSPSSPRTEGSSANKLMASQKITGFNYTQESASSTDIMPSIYSVGGTSGLDDYGLPNFDSIGLRYDQNLGFPLQVPNSLICDTDSIVHAFTDEDHLQFFEADLQSQCQIEADLQSAVDSFMLAPSTSMANGKARRRWRKVVNVLKWFMVRKRRNQLYR</sequence>
<proteinExistence type="inferred from homology"/>
<dbReference type="InterPro" id="IPR046830">
    <property type="entry name" value="Calmod_bind_M"/>
</dbReference>
<evidence type="ECO:0000259" key="10">
    <source>
        <dbReference type="Pfam" id="PF20451"/>
    </source>
</evidence>
<gene>
    <name evidence="12" type="ORF">KIW84_041794</name>
</gene>
<accession>A0A9D4XB42</accession>
<evidence type="ECO:0000256" key="6">
    <source>
        <dbReference type="ARBA" id="ARBA00023163"/>
    </source>
</evidence>
<keyword evidence="7" id="KW-0539">Nucleus</keyword>
<dbReference type="InterPro" id="IPR046829">
    <property type="entry name" value="Calmod_bind_C"/>
</dbReference>
<comment type="subcellular location">
    <subcellularLocation>
        <location evidence="1">Nucleus</location>
    </subcellularLocation>
</comment>
<name>A0A9D4XB42_PEA</name>
<feature type="domain" description="Calmodulin binding protein central" evidence="10">
    <location>
        <begin position="241"/>
        <end position="306"/>
    </location>
</feature>
<dbReference type="Pfam" id="PF20451">
    <property type="entry name" value="Calmod_bind_M"/>
    <property type="match status" value="1"/>
</dbReference>
<evidence type="ECO:0000256" key="5">
    <source>
        <dbReference type="ARBA" id="ARBA00023159"/>
    </source>
</evidence>
<protein>
    <submittedName>
        <fullName evidence="12">Calmodulin-binding protein 60 A</fullName>
    </submittedName>
</protein>
<dbReference type="Proteomes" id="UP001058974">
    <property type="component" value="Chromosome 4"/>
</dbReference>
<dbReference type="GO" id="GO:0005634">
    <property type="term" value="C:nucleus"/>
    <property type="evidence" value="ECO:0007669"/>
    <property type="project" value="UniProtKB-SubCell"/>
</dbReference>
<keyword evidence="5" id="KW-0010">Activator</keyword>
<evidence type="ECO:0000256" key="4">
    <source>
        <dbReference type="ARBA" id="ARBA00023125"/>
    </source>
</evidence>
<dbReference type="PANTHER" id="PTHR31713:SF14">
    <property type="entry name" value="CALMODULIN-BINDING PROTEIN 60 A"/>
    <property type="match status" value="1"/>
</dbReference>
<feature type="region of interest" description="Disordered" evidence="8">
    <location>
        <begin position="1"/>
        <end position="22"/>
    </location>
</feature>
<dbReference type="GO" id="GO:0003700">
    <property type="term" value="F:DNA-binding transcription factor activity"/>
    <property type="evidence" value="ECO:0007669"/>
    <property type="project" value="TreeGrafter"/>
</dbReference>
<evidence type="ECO:0000313" key="13">
    <source>
        <dbReference type="Proteomes" id="UP001058974"/>
    </source>
</evidence>
<keyword evidence="6" id="KW-0804">Transcription</keyword>
<dbReference type="InterPro" id="IPR012416">
    <property type="entry name" value="CBP60"/>
</dbReference>
<dbReference type="InterPro" id="IPR046831">
    <property type="entry name" value="Calmodulin_bind_N"/>
</dbReference>
<evidence type="ECO:0000256" key="3">
    <source>
        <dbReference type="ARBA" id="ARBA00023015"/>
    </source>
</evidence>
<keyword evidence="3" id="KW-0805">Transcription regulation</keyword>
<dbReference type="GO" id="GO:0043565">
    <property type="term" value="F:sequence-specific DNA binding"/>
    <property type="evidence" value="ECO:0007669"/>
    <property type="project" value="TreeGrafter"/>
</dbReference>
<organism evidence="12 13">
    <name type="scientific">Pisum sativum</name>
    <name type="common">Garden pea</name>
    <name type="synonym">Lathyrus oleraceus</name>
    <dbReference type="NCBI Taxonomy" id="3888"/>
    <lineage>
        <taxon>Eukaryota</taxon>
        <taxon>Viridiplantae</taxon>
        <taxon>Streptophyta</taxon>
        <taxon>Embryophyta</taxon>
        <taxon>Tracheophyta</taxon>
        <taxon>Spermatophyta</taxon>
        <taxon>Magnoliopsida</taxon>
        <taxon>eudicotyledons</taxon>
        <taxon>Gunneridae</taxon>
        <taxon>Pentapetalae</taxon>
        <taxon>rosids</taxon>
        <taxon>fabids</taxon>
        <taxon>Fabales</taxon>
        <taxon>Fabaceae</taxon>
        <taxon>Papilionoideae</taxon>
        <taxon>50 kb inversion clade</taxon>
        <taxon>NPAAA clade</taxon>
        <taxon>Hologalegina</taxon>
        <taxon>IRL clade</taxon>
        <taxon>Fabeae</taxon>
        <taxon>Lathyrus</taxon>
    </lineage>
</organism>
<evidence type="ECO:0000256" key="8">
    <source>
        <dbReference type="SAM" id="MobiDB-lite"/>
    </source>
</evidence>
<comment type="caution">
    <text evidence="12">The sequence shown here is derived from an EMBL/GenBank/DDBJ whole genome shotgun (WGS) entry which is preliminary data.</text>
</comment>
<dbReference type="Pfam" id="PF20452">
    <property type="entry name" value="Calmod_bind_C"/>
    <property type="match status" value="1"/>
</dbReference>
<evidence type="ECO:0000256" key="7">
    <source>
        <dbReference type="ARBA" id="ARBA00023242"/>
    </source>
</evidence>
<evidence type="ECO:0000256" key="2">
    <source>
        <dbReference type="ARBA" id="ARBA00007214"/>
    </source>
</evidence>
<dbReference type="Pfam" id="PF07887">
    <property type="entry name" value="Calmodulin_bind"/>
    <property type="match status" value="1"/>
</dbReference>
<reference evidence="12 13" key="1">
    <citation type="journal article" date="2022" name="Nat. Genet.">
        <title>Improved pea reference genome and pan-genome highlight genomic features and evolutionary characteristics.</title>
        <authorList>
            <person name="Yang T."/>
            <person name="Liu R."/>
            <person name="Luo Y."/>
            <person name="Hu S."/>
            <person name="Wang D."/>
            <person name="Wang C."/>
            <person name="Pandey M.K."/>
            <person name="Ge S."/>
            <person name="Xu Q."/>
            <person name="Li N."/>
            <person name="Li G."/>
            <person name="Huang Y."/>
            <person name="Saxena R.K."/>
            <person name="Ji Y."/>
            <person name="Li M."/>
            <person name="Yan X."/>
            <person name="He Y."/>
            <person name="Liu Y."/>
            <person name="Wang X."/>
            <person name="Xiang C."/>
            <person name="Varshney R.K."/>
            <person name="Ding H."/>
            <person name="Gao S."/>
            <person name="Zong X."/>
        </authorList>
    </citation>
    <scope>NUCLEOTIDE SEQUENCE [LARGE SCALE GENOMIC DNA]</scope>
    <source>
        <strain evidence="12 13">cv. Zhongwan 6</strain>
    </source>
</reference>
<feature type="domain" description="Calmodulin binding protein C-terminal" evidence="11">
    <location>
        <begin position="319"/>
        <end position="367"/>
    </location>
</feature>
<keyword evidence="13" id="KW-1185">Reference proteome</keyword>
<evidence type="ECO:0000259" key="9">
    <source>
        <dbReference type="Pfam" id="PF07887"/>
    </source>
</evidence>
<dbReference type="OrthoDB" id="1604062at2759"/>
<evidence type="ECO:0000313" key="12">
    <source>
        <dbReference type="EMBL" id="KAI5416927.1"/>
    </source>
</evidence>